<keyword evidence="9" id="KW-0677">Repeat</keyword>
<comment type="pathway">
    <text evidence="3">Cofactor biosynthesis; riboflavin biosynthesis; riboflavin from 2-hydroxy-3-oxobutyl phosphate and 5-amino-6-(D-ribitylamino)uracil: step 2/2.</text>
</comment>
<evidence type="ECO:0000256" key="8">
    <source>
        <dbReference type="ARBA" id="ARBA00022679"/>
    </source>
</evidence>
<dbReference type="PANTHER" id="PTHR21098:SF12">
    <property type="entry name" value="RIBOFLAVIN SYNTHASE"/>
    <property type="match status" value="1"/>
</dbReference>
<dbReference type="SUPFAM" id="SSF63380">
    <property type="entry name" value="Riboflavin synthase domain-like"/>
    <property type="match status" value="2"/>
</dbReference>
<proteinExistence type="predicted"/>
<comment type="subunit">
    <text evidence="4">Homotrimer.</text>
</comment>
<evidence type="ECO:0000256" key="5">
    <source>
        <dbReference type="ARBA" id="ARBA00012827"/>
    </source>
</evidence>
<feature type="domain" description="Lumazine-binding" evidence="12">
    <location>
        <begin position="98"/>
        <end position="194"/>
    </location>
</feature>
<dbReference type="InterPro" id="IPR026017">
    <property type="entry name" value="Lumazine-bd_dom"/>
</dbReference>
<comment type="catalytic activity">
    <reaction evidence="1">
        <text>2 6,7-dimethyl-8-(1-D-ribityl)lumazine + H(+) = 5-amino-6-(D-ribitylamino)uracil + riboflavin</text>
        <dbReference type="Rhea" id="RHEA:20772"/>
        <dbReference type="ChEBI" id="CHEBI:15378"/>
        <dbReference type="ChEBI" id="CHEBI:15934"/>
        <dbReference type="ChEBI" id="CHEBI:57986"/>
        <dbReference type="ChEBI" id="CHEBI:58201"/>
        <dbReference type="EC" id="2.5.1.9"/>
    </reaction>
</comment>
<dbReference type="PANTHER" id="PTHR21098">
    <property type="entry name" value="RIBOFLAVIN SYNTHASE ALPHA CHAIN"/>
    <property type="match status" value="1"/>
</dbReference>
<evidence type="ECO:0000256" key="7">
    <source>
        <dbReference type="ARBA" id="ARBA00022619"/>
    </source>
</evidence>
<evidence type="ECO:0000313" key="14">
    <source>
        <dbReference type="Proteomes" id="UP000253769"/>
    </source>
</evidence>
<dbReference type="Proteomes" id="UP000253769">
    <property type="component" value="Unassembled WGS sequence"/>
</dbReference>
<sequence>MFTGIIEAVGEVVDTRLQGGDLRLRLRTGKLDLADVKLGDSIAVNGVCLTVVDLPGDGFWADVSRETLAHTEFELLRAGDRVNLEKALMPTSRLGGHIVSGHVDGIGEVVGRREDGRSIRFQIKAPAALSRYIAAKGSITVDGVSLTVNGVEGSQFELNIVPHTLDETLIKDYSVGRRVNLEVDLIARYLERLFSGSADEDSHDNSDAGGLSMALLAEHGFTGRR</sequence>
<dbReference type="NCBIfam" id="NF006767">
    <property type="entry name" value="PRK09289.1"/>
    <property type="match status" value="1"/>
</dbReference>
<comment type="function">
    <text evidence="2">Catalyzes the dismutation of two molecules of 6,7-dimethyl-8-ribityllumazine, resulting in the formation of riboflavin and 5-amino-6-(D-ribitylamino)uracil.</text>
</comment>
<dbReference type="EMBL" id="QQOH01000005">
    <property type="protein sequence ID" value="RDE18297.1"/>
    <property type="molecule type" value="Genomic_DNA"/>
</dbReference>
<feature type="domain" description="Lumazine-binding" evidence="12">
    <location>
        <begin position="1"/>
        <end position="97"/>
    </location>
</feature>
<evidence type="ECO:0000256" key="4">
    <source>
        <dbReference type="ARBA" id="ARBA00011233"/>
    </source>
</evidence>
<evidence type="ECO:0000256" key="6">
    <source>
        <dbReference type="ARBA" id="ARBA00013950"/>
    </source>
</evidence>
<name>A0A369W9F5_9GAMM</name>
<dbReference type="FunFam" id="2.40.30.20:FF:000003">
    <property type="entry name" value="Riboflavin synthase, alpha subunit"/>
    <property type="match status" value="1"/>
</dbReference>
<dbReference type="InterPro" id="IPR017938">
    <property type="entry name" value="Riboflavin_synthase-like_b-brl"/>
</dbReference>
<reference evidence="13 14" key="1">
    <citation type="submission" date="2018-07" db="EMBL/GenBank/DDBJ databases">
        <title>Motiliproteus coralliicola sp. nov., a bacterium isolated from Coral.</title>
        <authorList>
            <person name="Wang G."/>
        </authorList>
    </citation>
    <scope>NUCLEOTIDE SEQUENCE [LARGE SCALE GENOMIC DNA]</scope>
    <source>
        <strain evidence="13 14">C34</strain>
    </source>
</reference>
<dbReference type="InterPro" id="IPR023366">
    <property type="entry name" value="ATP_synth_asu-like_sf"/>
</dbReference>
<dbReference type="GO" id="GO:0004746">
    <property type="term" value="F:riboflavin synthase activity"/>
    <property type="evidence" value="ECO:0007669"/>
    <property type="project" value="UniProtKB-UniRule"/>
</dbReference>
<feature type="repeat" description="Lumazine-binding" evidence="11">
    <location>
        <begin position="98"/>
        <end position="194"/>
    </location>
</feature>
<dbReference type="PIRSF" id="PIRSF000498">
    <property type="entry name" value="Riboflavin_syn_A"/>
    <property type="match status" value="1"/>
</dbReference>
<keyword evidence="8 13" id="KW-0808">Transferase</keyword>
<dbReference type="OrthoDB" id="9788537at2"/>
<dbReference type="FunFam" id="2.40.30.20:FF:000004">
    <property type="entry name" value="Riboflavin synthase, alpha subunit"/>
    <property type="match status" value="1"/>
</dbReference>
<dbReference type="InterPro" id="IPR001783">
    <property type="entry name" value="Lumazine-bd"/>
</dbReference>
<dbReference type="GO" id="GO:0009231">
    <property type="term" value="P:riboflavin biosynthetic process"/>
    <property type="evidence" value="ECO:0007669"/>
    <property type="project" value="UniProtKB-KW"/>
</dbReference>
<evidence type="ECO:0000259" key="12">
    <source>
        <dbReference type="PROSITE" id="PS51177"/>
    </source>
</evidence>
<evidence type="ECO:0000256" key="9">
    <source>
        <dbReference type="ARBA" id="ARBA00022737"/>
    </source>
</evidence>
<evidence type="ECO:0000256" key="11">
    <source>
        <dbReference type="PROSITE-ProRule" id="PRU00524"/>
    </source>
</evidence>
<dbReference type="CDD" id="cd00402">
    <property type="entry name" value="Riboflavin_synthase_like"/>
    <property type="match status" value="1"/>
</dbReference>
<evidence type="ECO:0000256" key="3">
    <source>
        <dbReference type="ARBA" id="ARBA00004887"/>
    </source>
</evidence>
<dbReference type="PROSITE" id="PS51177">
    <property type="entry name" value="LUMAZINE_BIND"/>
    <property type="match status" value="2"/>
</dbReference>
<gene>
    <name evidence="13" type="ORF">DV711_16675</name>
</gene>
<accession>A0A369W9F5</accession>
<comment type="caution">
    <text evidence="13">The sequence shown here is derived from an EMBL/GenBank/DDBJ whole genome shotgun (WGS) entry which is preliminary data.</text>
</comment>
<keyword evidence="7" id="KW-0686">Riboflavin biosynthesis</keyword>
<dbReference type="NCBIfam" id="TIGR00187">
    <property type="entry name" value="ribE"/>
    <property type="match status" value="1"/>
</dbReference>
<dbReference type="EC" id="2.5.1.9" evidence="5 10"/>
<dbReference type="RefSeq" id="WP_114696873.1">
    <property type="nucleotide sequence ID" value="NZ_QQOH01000005.1"/>
</dbReference>
<dbReference type="Pfam" id="PF00677">
    <property type="entry name" value="Lum_binding"/>
    <property type="match status" value="2"/>
</dbReference>
<evidence type="ECO:0000256" key="10">
    <source>
        <dbReference type="NCBIfam" id="TIGR00187"/>
    </source>
</evidence>
<keyword evidence="14" id="KW-1185">Reference proteome</keyword>
<evidence type="ECO:0000313" key="13">
    <source>
        <dbReference type="EMBL" id="RDE18297.1"/>
    </source>
</evidence>
<feature type="repeat" description="Lumazine-binding" evidence="11">
    <location>
        <begin position="1"/>
        <end position="97"/>
    </location>
</feature>
<protein>
    <recommendedName>
        <fullName evidence="6 10">Riboflavin synthase</fullName>
        <ecNumber evidence="5 10">2.5.1.9</ecNumber>
    </recommendedName>
</protein>
<evidence type="ECO:0000256" key="2">
    <source>
        <dbReference type="ARBA" id="ARBA00002803"/>
    </source>
</evidence>
<organism evidence="13 14">
    <name type="scientific">Motiliproteus coralliicola</name>
    <dbReference type="NCBI Taxonomy" id="2283196"/>
    <lineage>
        <taxon>Bacteria</taxon>
        <taxon>Pseudomonadati</taxon>
        <taxon>Pseudomonadota</taxon>
        <taxon>Gammaproteobacteria</taxon>
        <taxon>Oceanospirillales</taxon>
        <taxon>Oceanospirillaceae</taxon>
        <taxon>Motiliproteus</taxon>
    </lineage>
</organism>
<evidence type="ECO:0000256" key="1">
    <source>
        <dbReference type="ARBA" id="ARBA00000968"/>
    </source>
</evidence>
<dbReference type="NCBIfam" id="NF009566">
    <property type="entry name" value="PRK13020.1"/>
    <property type="match status" value="1"/>
</dbReference>
<dbReference type="Gene3D" id="2.40.30.20">
    <property type="match status" value="2"/>
</dbReference>
<dbReference type="AlphaFoldDB" id="A0A369W9F5"/>